<dbReference type="Pfam" id="PF00128">
    <property type="entry name" value="Alpha-amylase"/>
    <property type="match status" value="1"/>
</dbReference>
<proteinExistence type="inferred from homology"/>
<evidence type="ECO:0000256" key="6">
    <source>
        <dbReference type="ARBA" id="ARBA00023295"/>
    </source>
</evidence>
<evidence type="ECO:0000256" key="4">
    <source>
        <dbReference type="ARBA" id="ARBA00022801"/>
    </source>
</evidence>
<evidence type="ECO:0000313" key="9">
    <source>
        <dbReference type="Proteomes" id="UP000800041"/>
    </source>
</evidence>
<dbReference type="SMART" id="SM00642">
    <property type="entry name" value="Aamy"/>
    <property type="match status" value="1"/>
</dbReference>
<name>A0A6G1GL00_9PEZI</name>
<dbReference type="Gene3D" id="2.60.40.1180">
    <property type="entry name" value="Golgi alpha-mannosidase II"/>
    <property type="match status" value="1"/>
</dbReference>
<reference evidence="8" key="1">
    <citation type="journal article" date="2020" name="Stud. Mycol.">
        <title>101 Dothideomycetes genomes: a test case for predicting lifestyles and emergence of pathogens.</title>
        <authorList>
            <person name="Haridas S."/>
            <person name="Albert R."/>
            <person name="Binder M."/>
            <person name="Bloem J."/>
            <person name="Labutti K."/>
            <person name="Salamov A."/>
            <person name="Andreopoulos B."/>
            <person name="Baker S."/>
            <person name="Barry K."/>
            <person name="Bills G."/>
            <person name="Bluhm B."/>
            <person name="Cannon C."/>
            <person name="Castanera R."/>
            <person name="Culley D."/>
            <person name="Daum C."/>
            <person name="Ezra D."/>
            <person name="Gonzalez J."/>
            <person name="Henrissat B."/>
            <person name="Kuo A."/>
            <person name="Liang C."/>
            <person name="Lipzen A."/>
            <person name="Lutzoni F."/>
            <person name="Magnuson J."/>
            <person name="Mondo S."/>
            <person name="Nolan M."/>
            <person name="Ohm R."/>
            <person name="Pangilinan J."/>
            <person name="Park H.-J."/>
            <person name="Ramirez L."/>
            <person name="Alfaro M."/>
            <person name="Sun H."/>
            <person name="Tritt A."/>
            <person name="Yoshinaga Y."/>
            <person name="Zwiers L.-H."/>
            <person name="Turgeon B."/>
            <person name="Goodwin S."/>
            <person name="Spatafora J."/>
            <person name="Crous P."/>
            <person name="Grigoriev I."/>
        </authorList>
    </citation>
    <scope>NUCLEOTIDE SEQUENCE</scope>
    <source>
        <strain evidence="8">CBS 113979</strain>
    </source>
</reference>
<comment type="similarity">
    <text evidence="2">Belongs to the glycosyl hydrolase 13 family.</text>
</comment>
<dbReference type="NCBIfam" id="NF006968">
    <property type="entry name" value="PRK09441.1-1"/>
    <property type="match status" value="1"/>
</dbReference>
<dbReference type="GO" id="GO:0005975">
    <property type="term" value="P:carbohydrate metabolic process"/>
    <property type="evidence" value="ECO:0007669"/>
    <property type="project" value="InterPro"/>
</dbReference>
<evidence type="ECO:0000256" key="5">
    <source>
        <dbReference type="ARBA" id="ARBA00023277"/>
    </source>
</evidence>
<feature type="domain" description="Glycosyl hydrolase family 13 catalytic" evidence="7">
    <location>
        <begin position="12"/>
        <end position="398"/>
    </location>
</feature>
<dbReference type="Gene3D" id="2.40.30.140">
    <property type="match status" value="1"/>
</dbReference>
<evidence type="ECO:0000259" key="7">
    <source>
        <dbReference type="SMART" id="SM00642"/>
    </source>
</evidence>
<evidence type="ECO:0000313" key="8">
    <source>
        <dbReference type="EMBL" id="KAF1981494.1"/>
    </source>
</evidence>
<dbReference type="InterPro" id="IPR013780">
    <property type="entry name" value="Glyco_hydro_b"/>
</dbReference>
<dbReference type="Proteomes" id="UP000800041">
    <property type="component" value="Unassembled WGS sequence"/>
</dbReference>
<protein>
    <submittedName>
        <fullName evidence="8">Glycoside hydrolase family 13 protein</fullName>
    </submittedName>
</protein>
<dbReference type="GO" id="GO:0005509">
    <property type="term" value="F:calcium ion binding"/>
    <property type="evidence" value="ECO:0007669"/>
    <property type="project" value="InterPro"/>
</dbReference>
<dbReference type="InterPro" id="IPR017853">
    <property type="entry name" value="GH"/>
</dbReference>
<dbReference type="PIRSF" id="PIRSF001021">
    <property type="entry name" value="Alph-amls_thrmst"/>
    <property type="match status" value="1"/>
</dbReference>
<dbReference type="CDD" id="cd11318">
    <property type="entry name" value="AmyAc_bac_fung_AmyA"/>
    <property type="match status" value="1"/>
</dbReference>
<sequence length="507" mass="57752">MPEDRKPTPDNHCFLQGFEWYVPADQKHWQRLLGALPDLKAAGIDNLWIPPACKASSNQGNGYDIYDLYDLGEFDQKGGKSTKWGPKEELLELSDKAQELGIGLYLDAVLNHKAGADEKEKCMAVEVDQNDRTKEVGDPYEINAWVGFTFPGRGDKYSTQKYHWYHMTGTDYNADNDKTAIYKIVGDNKRWAESVDTEQGNADYMMFADLDYHHDEVCADVKNWGVWVTKELKLKGMRLDAVQHFSERFTNEFVSEIRKECGNDQFMVGEFWVGDQQTMSDWLEKMERKFSLFDAPLLYNFASISKQEKADLRKVFDGSLVSVQPQNAVTVIMNHDTERGQVMETPIEGFFKPLAYCLILLRSSGYPCIFYGDLYGIKGEYAEPPSCGEKLPDMILARKLYAYGDQEDYWDDPNCIGWVRRGTWDKPAGLACLMSNAEPGQIRMAVGDEHNGEVWTDVLGWSQEEVTIEDGYGTFSCSGISVSIYVRKDAEGRDKFPVKFNSNIYGE</sequence>
<keyword evidence="3" id="KW-0479">Metal-binding</keyword>
<evidence type="ECO:0000256" key="2">
    <source>
        <dbReference type="ARBA" id="ARBA00008061"/>
    </source>
</evidence>
<dbReference type="OrthoDB" id="550577at2759"/>
<comment type="cofactor">
    <cofactor evidence="1">
        <name>Ca(2+)</name>
        <dbReference type="ChEBI" id="CHEBI:29108"/>
    </cofactor>
</comment>
<keyword evidence="5" id="KW-0119">Carbohydrate metabolism</keyword>
<dbReference type="Gene3D" id="3.20.20.80">
    <property type="entry name" value="Glycosidases"/>
    <property type="match status" value="1"/>
</dbReference>
<dbReference type="EMBL" id="ML977198">
    <property type="protein sequence ID" value="KAF1981494.1"/>
    <property type="molecule type" value="Genomic_DNA"/>
</dbReference>
<evidence type="ECO:0000256" key="1">
    <source>
        <dbReference type="ARBA" id="ARBA00001913"/>
    </source>
</evidence>
<keyword evidence="6" id="KW-0326">Glycosidase</keyword>
<dbReference type="GO" id="GO:0004553">
    <property type="term" value="F:hydrolase activity, hydrolyzing O-glycosyl compounds"/>
    <property type="evidence" value="ECO:0007669"/>
    <property type="project" value="InterPro"/>
</dbReference>
<dbReference type="SUPFAM" id="SSF51445">
    <property type="entry name" value="(Trans)glycosidases"/>
    <property type="match status" value="1"/>
</dbReference>
<gene>
    <name evidence="8" type="ORF">K402DRAFT_364643</name>
</gene>
<dbReference type="NCBIfam" id="NF006969">
    <property type="entry name" value="PRK09441.1-2"/>
    <property type="match status" value="1"/>
</dbReference>
<dbReference type="InterPro" id="IPR013776">
    <property type="entry name" value="A-amylase_thermo"/>
</dbReference>
<dbReference type="PANTHER" id="PTHR43447">
    <property type="entry name" value="ALPHA-AMYLASE"/>
    <property type="match status" value="1"/>
</dbReference>
<keyword evidence="9" id="KW-1185">Reference proteome</keyword>
<accession>A0A6G1GL00</accession>
<evidence type="ECO:0000256" key="3">
    <source>
        <dbReference type="ARBA" id="ARBA00022723"/>
    </source>
</evidence>
<keyword evidence="4 8" id="KW-0378">Hydrolase</keyword>
<dbReference type="SUPFAM" id="SSF51011">
    <property type="entry name" value="Glycosyl hydrolase domain"/>
    <property type="match status" value="1"/>
</dbReference>
<dbReference type="AlphaFoldDB" id="A0A6G1GL00"/>
<organism evidence="8 9">
    <name type="scientific">Aulographum hederae CBS 113979</name>
    <dbReference type="NCBI Taxonomy" id="1176131"/>
    <lineage>
        <taxon>Eukaryota</taxon>
        <taxon>Fungi</taxon>
        <taxon>Dikarya</taxon>
        <taxon>Ascomycota</taxon>
        <taxon>Pezizomycotina</taxon>
        <taxon>Dothideomycetes</taxon>
        <taxon>Pleosporomycetidae</taxon>
        <taxon>Aulographales</taxon>
        <taxon>Aulographaceae</taxon>
    </lineage>
</organism>
<dbReference type="InterPro" id="IPR006047">
    <property type="entry name" value="GH13_cat_dom"/>
</dbReference>